<accession>A0A4U3FNV4</accession>
<evidence type="ECO:0000313" key="2">
    <source>
        <dbReference type="Proteomes" id="UP000306393"/>
    </source>
</evidence>
<evidence type="ECO:0000313" key="1">
    <source>
        <dbReference type="EMBL" id="TKJ94836.1"/>
    </source>
</evidence>
<dbReference type="STRING" id="1219360.GCA_001571305_04205"/>
<comment type="caution">
    <text evidence="1">The sequence shown here is derived from an EMBL/GenBank/DDBJ whole genome shotgun (WGS) entry which is preliminary data.</text>
</comment>
<protein>
    <submittedName>
        <fullName evidence="1">Uncharacterized protein</fullName>
    </submittedName>
</protein>
<proteinExistence type="predicted"/>
<gene>
    <name evidence="1" type="ORF">EpCFBP13511_00270</name>
</gene>
<dbReference type="OrthoDB" id="6443934at2"/>
<dbReference type="AlphaFoldDB" id="A0A4U3FNV4"/>
<dbReference type="Proteomes" id="UP000306393">
    <property type="component" value="Unassembled WGS sequence"/>
</dbReference>
<reference evidence="1 2" key="1">
    <citation type="journal article" date="2019" name="Sci. Rep.">
        <title>Differences in resource use lead to coexistence of seed-transmitted microbial populations.</title>
        <authorList>
            <person name="Torres-Cortes G."/>
            <person name="Garcia B.J."/>
            <person name="Compant S."/>
            <person name="Rezki S."/>
            <person name="Jones P."/>
            <person name="Preveaux A."/>
            <person name="Briand M."/>
            <person name="Roulet A."/>
            <person name="Bouchez O."/>
            <person name="Jacobson D."/>
            <person name="Barret M."/>
        </authorList>
    </citation>
    <scope>NUCLEOTIDE SEQUENCE [LARGE SCALE GENOMIC DNA]</scope>
    <source>
        <strain evidence="1 2">CFBP13511</strain>
    </source>
</reference>
<name>A0A4U3FNV4_9GAMM</name>
<sequence>MADYGALLIDQQGNPYYILDTMPLCLISKQSFSRTAVNGVIDIHDNDSTFRYVFCRGSAVGVNFYYALNQTSGKYAIFSSGPGTYTVDVYIFGYQYQTPPKVGIAIWDAQGRCVITNETKVLRGVTTVGDSSNPNNSGYNVTGNLSGDWAIAPDILGYMTGVINQGGQVYPFVAPAYSSAYKSGANTIIKAEFRGDSGGGGAGNIQYTNHRNTIKAIDISRY</sequence>
<organism evidence="1 2">
    <name type="scientific">Erwinia persicina</name>
    <dbReference type="NCBI Taxonomy" id="55211"/>
    <lineage>
        <taxon>Bacteria</taxon>
        <taxon>Pseudomonadati</taxon>
        <taxon>Pseudomonadota</taxon>
        <taxon>Gammaproteobacteria</taxon>
        <taxon>Enterobacterales</taxon>
        <taxon>Erwiniaceae</taxon>
        <taxon>Erwinia</taxon>
    </lineage>
</organism>
<dbReference type="EMBL" id="QGAC01000001">
    <property type="protein sequence ID" value="TKJ94836.1"/>
    <property type="molecule type" value="Genomic_DNA"/>
</dbReference>
<dbReference type="RefSeq" id="WP_137268480.1">
    <property type="nucleotide sequence ID" value="NZ_QGAC01000001.1"/>
</dbReference>